<reference evidence="2" key="1">
    <citation type="journal article" date="2022" name="Nat. Commun.">
        <title>Chromosome evolution and the genetic basis of agronomically important traits in greater yam.</title>
        <authorList>
            <person name="Bredeson J.V."/>
            <person name="Lyons J.B."/>
            <person name="Oniyinde I.O."/>
            <person name="Okereke N.R."/>
            <person name="Kolade O."/>
            <person name="Nnabue I."/>
            <person name="Nwadili C.O."/>
            <person name="Hribova E."/>
            <person name="Parker M."/>
            <person name="Nwogha J."/>
            <person name="Shu S."/>
            <person name="Carlson J."/>
            <person name="Kariba R."/>
            <person name="Muthemba S."/>
            <person name="Knop K."/>
            <person name="Barton G.J."/>
            <person name="Sherwood A.V."/>
            <person name="Lopez-Montes A."/>
            <person name="Asiedu R."/>
            <person name="Jamnadass R."/>
            <person name="Muchugi A."/>
            <person name="Goodstein D."/>
            <person name="Egesi C.N."/>
            <person name="Featherston J."/>
            <person name="Asfaw A."/>
            <person name="Simpson G.G."/>
            <person name="Dolezel J."/>
            <person name="Hendre P.S."/>
            <person name="Van Deynze A."/>
            <person name="Kumar P.L."/>
            <person name="Obidiegwu J.E."/>
            <person name="Bhattacharjee R."/>
            <person name="Rokhsar D.S."/>
        </authorList>
    </citation>
    <scope>NUCLEOTIDE SEQUENCE [LARGE SCALE GENOMIC DNA]</scope>
    <source>
        <strain evidence="2">cv. TDa95/00328</strain>
    </source>
</reference>
<protein>
    <submittedName>
        <fullName evidence="1">Uncharacterized protein</fullName>
    </submittedName>
</protein>
<evidence type="ECO:0000313" key="2">
    <source>
        <dbReference type="Proteomes" id="UP000827976"/>
    </source>
</evidence>
<proteinExistence type="predicted"/>
<accession>A0ACB7VIC4</accession>
<comment type="caution">
    <text evidence="1">The sequence shown here is derived from an EMBL/GenBank/DDBJ whole genome shotgun (WGS) entry which is preliminary data.</text>
</comment>
<name>A0ACB7VIC4_DIOAL</name>
<dbReference type="Proteomes" id="UP000827976">
    <property type="component" value="Chromosome 8"/>
</dbReference>
<dbReference type="EMBL" id="CM037018">
    <property type="protein sequence ID" value="KAH7673765.1"/>
    <property type="molecule type" value="Genomic_DNA"/>
</dbReference>
<organism evidence="1 2">
    <name type="scientific">Dioscorea alata</name>
    <name type="common">Purple yam</name>
    <dbReference type="NCBI Taxonomy" id="55571"/>
    <lineage>
        <taxon>Eukaryota</taxon>
        <taxon>Viridiplantae</taxon>
        <taxon>Streptophyta</taxon>
        <taxon>Embryophyta</taxon>
        <taxon>Tracheophyta</taxon>
        <taxon>Spermatophyta</taxon>
        <taxon>Magnoliopsida</taxon>
        <taxon>Liliopsida</taxon>
        <taxon>Dioscoreales</taxon>
        <taxon>Dioscoreaceae</taxon>
        <taxon>Dioscorea</taxon>
    </lineage>
</organism>
<sequence length="56" mass="6731">MHGILHWNGVMPGSLYAKRLLHSILLTGFCGWRTRIQKSRDFQSIRNHERRRKNKE</sequence>
<keyword evidence="2" id="KW-1185">Reference proteome</keyword>
<evidence type="ECO:0000313" key="1">
    <source>
        <dbReference type="EMBL" id="KAH7673765.1"/>
    </source>
</evidence>
<gene>
    <name evidence="1" type="ORF">IHE45_08G028700</name>
</gene>